<dbReference type="OrthoDB" id="1898221at2759"/>
<reference evidence="7" key="1">
    <citation type="submission" date="2015-02" db="EMBL/GenBank/DDBJ databases">
        <authorList>
            <person name="Gon?alves P."/>
        </authorList>
    </citation>
    <scope>NUCLEOTIDE SEQUENCE [LARGE SCALE GENOMIC DNA]</scope>
</reference>
<evidence type="ECO:0000313" key="7">
    <source>
        <dbReference type="Proteomes" id="UP000243876"/>
    </source>
</evidence>
<evidence type="ECO:0000256" key="4">
    <source>
        <dbReference type="ARBA" id="ARBA00023136"/>
    </source>
</evidence>
<dbReference type="AlphaFoldDB" id="A0A0D6ET22"/>
<dbReference type="Proteomes" id="UP000243876">
    <property type="component" value="Unassembled WGS sequence"/>
</dbReference>
<dbReference type="InterPro" id="IPR006838">
    <property type="entry name" value="ADTRP_AIG1"/>
</dbReference>
<dbReference type="PANTHER" id="PTHR10989:SF16">
    <property type="entry name" value="AT02829P-RELATED"/>
    <property type="match status" value="1"/>
</dbReference>
<dbReference type="PANTHER" id="PTHR10989">
    <property type="entry name" value="ANDROGEN-INDUCED PROTEIN 1-RELATED"/>
    <property type="match status" value="1"/>
</dbReference>
<keyword evidence="2 5" id="KW-0812">Transmembrane</keyword>
<feature type="transmembrane region" description="Helical" evidence="5">
    <location>
        <begin position="49"/>
        <end position="69"/>
    </location>
</feature>
<proteinExistence type="predicted"/>
<evidence type="ECO:0000256" key="3">
    <source>
        <dbReference type="ARBA" id="ARBA00022989"/>
    </source>
</evidence>
<feature type="transmembrane region" description="Helical" evidence="5">
    <location>
        <begin position="81"/>
        <end position="103"/>
    </location>
</feature>
<sequence>MAFPETVPRSPAAVALHVVSFLSLTWSFRQLFKPSPMHDFMASQYGGHWQFLTILSLAAAWLTFAFALLKDAFPSVTLFARLKTTLAIVAVPVEGFVGVLYWSMQLYDPSLLTPPNPLFVLPFHLDISIHGLPAVLLWADFLAFSPPFPKEANPASIAVTATMSYVAWMEFVASRNGTFPYPFLNELTKAQRSIFYLFQIPVVIVLYRGANGLHHLVRGYDKGKEAKTVREAERKAAEKIEAAKEE</sequence>
<dbReference type="EMBL" id="CENE01000042">
    <property type="protein sequence ID" value="CEQ42988.1"/>
    <property type="molecule type" value="Genomic_DNA"/>
</dbReference>
<keyword evidence="3 5" id="KW-1133">Transmembrane helix</keyword>
<feature type="transmembrane region" description="Helical" evidence="5">
    <location>
        <begin position="12"/>
        <end position="29"/>
    </location>
</feature>
<gene>
    <name evidence="6" type="primary">SPOSA6832_04861</name>
</gene>
<protein>
    <submittedName>
        <fullName evidence="6">SPOSA6832_04861-mRNA-1:cds</fullName>
    </submittedName>
</protein>
<evidence type="ECO:0000313" key="6">
    <source>
        <dbReference type="EMBL" id="CEQ42988.1"/>
    </source>
</evidence>
<evidence type="ECO:0000256" key="1">
    <source>
        <dbReference type="ARBA" id="ARBA00004127"/>
    </source>
</evidence>
<dbReference type="GO" id="GO:0012505">
    <property type="term" value="C:endomembrane system"/>
    <property type="evidence" value="ECO:0007669"/>
    <property type="project" value="UniProtKB-SubCell"/>
</dbReference>
<evidence type="ECO:0000256" key="2">
    <source>
        <dbReference type="ARBA" id="ARBA00022692"/>
    </source>
</evidence>
<name>A0A0D6ET22_SPOSA</name>
<comment type="subcellular location">
    <subcellularLocation>
        <location evidence="1">Endomembrane system</location>
        <topology evidence="1">Multi-pass membrane protein</topology>
    </subcellularLocation>
</comment>
<organism evidence="6 7">
    <name type="scientific">Sporidiobolus salmonicolor</name>
    <name type="common">Yeast-like fungus</name>
    <name type="synonym">Sporobolomyces salmonicolor</name>
    <dbReference type="NCBI Taxonomy" id="5005"/>
    <lineage>
        <taxon>Eukaryota</taxon>
        <taxon>Fungi</taxon>
        <taxon>Dikarya</taxon>
        <taxon>Basidiomycota</taxon>
        <taxon>Pucciniomycotina</taxon>
        <taxon>Microbotryomycetes</taxon>
        <taxon>Sporidiobolales</taxon>
        <taxon>Sporidiobolaceae</taxon>
        <taxon>Sporobolomyces</taxon>
    </lineage>
</organism>
<keyword evidence="4 5" id="KW-0472">Membrane</keyword>
<keyword evidence="7" id="KW-1185">Reference proteome</keyword>
<dbReference type="Pfam" id="PF04750">
    <property type="entry name" value="Far-17a_AIG1"/>
    <property type="match status" value="1"/>
</dbReference>
<dbReference type="GO" id="GO:0016020">
    <property type="term" value="C:membrane"/>
    <property type="evidence" value="ECO:0007669"/>
    <property type="project" value="InterPro"/>
</dbReference>
<evidence type="ECO:0000256" key="5">
    <source>
        <dbReference type="SAM" id="Phobius"/>
    </source>
</evidence>
<accession>A0A0D6ET22</accession>